<dbReference type="SUPFAM" id="SSF56281">
    <property type="entry name" value="Metallo-hydrolase/oxidoreductase"/>
    <property type="match status" value="1"/>
</dbReference>
<dbReference type="Pfam" id="PF12706">
    <property type="entry name" value="Lactamase_B_2"/>
    <property type="match status" value="1"/>
</dbReference>
<dbReference type="GO" id="GO:0008270">
    <property type="term" value="F:zinc ion binding"/>
    <property type="evidence" value="ECO:0007669"/>
    <property type="project" value="InterPro"/>
</dbReference>
<dbReference type="InterPro" id="IPR036866">
    <property type="entry name" value="RibonucZ/Hydroxyglut_hydro"/>
</dbReference>
<dbReference type="Proteomes" id="UP000070058">
    <property type="component" value="Unassembled WGS sequence"/>
</dbReference>
<keyword evidence="3" id="KW-1185">Reference proteome</keyword>
<evidence type="ECO:0000313" key="2">
    <source>
        <dbReference type="EMBL" id="KXU37756.1"/>
    </source>
</evidence>
<dbReference type="PANTHER" id="PTHR15032">
    <property type="entry name" value="N-ACYL-PHOSPHATIDYLETHANOLAMINE-HYDROLYZING PHOSPHOLIPASE D"/>
    <property type="match status" value="1"/>
</dbReference>
<dbReference type="InterPro" id="IPR001279">
    <property type="entry name" value="Metallo-B-lactamas"/>
</dbReference>
<sequence length="385" mass="43114">MLFALAAVLLLALAAALFYFTHPVFGSAPRGERLARITRSPNYRDGSFQNQIETPMLTTDESRLSLMFRNFSGKRAETRPPRPLPTIKTDLRALDRSEDLILWLGHSSFYVQLGGLRILVDPIFSDYAAPFSWANRAFAGTLVYTAEDMPEIDLLVITHDHYDHLDYPTARALRAKARKIVAPLGVGAHLERWGYESDRVAELDWGDSYRAAPDGVTAVGEAATAVEVIATSGRHFSGRTFKRSQTLWMGLILRSAQRQLFFSGDTGYGPHFAEIGARHGPFDWVSLDSGQYNDRWRHMHMRPEESAQAAQELGARAFTPGHVGRFTLSDHDWDDPFRRIAAASAERPYALWTPLIGQPMYLDGRAQHFGPWWEALRAPAAAAAE</sequence>
<dbReference type="PANTHER" id="PTHR15032:SF4">
    <property type="entry name" value="N-ACYL-PHOSPHATIDYLETHANOLAMINE-HYDROLYZING PHOSPHOLIPASE D"/>
    <property type="match status" value="1"/>
</dbReference>
<organism evidence="2 3">
    <name type="scientific">Cephaloticoccus primus</name>
    <dbReference type="NCBI Taxonomy" id="1548207"/>
    <lineage>
        <taxon>Bacteria</taxon>
        <taxon>Pseudomonadati</taxon>
        <taxon>Verrucomicrobiota</taxon>
        <taxon>Opitutia</taxon>
        <taxon>Opitutales</taxon>
        <taxon>Opitutaceae</taxon>
        <taxon>Cephaloticoccus</taxon>
    </lineage>
</organism>
<dbReference type="STRING" id="1548207.AXK11_00245"/>
<gene>
    <name evidence="2" type="ORF">AXK11_00245</name>
</gene>
<dbReference type="EMBL" id="LSZQ01000012">
    <property type="protein sequence ID" value="KXU37756.1"/>
    <property type="molecule type" value="Genomic_DNA"/>
</dbReference>
<name>A0A139ST59_9BACT</name>
<dbReference type="GO" id="GO:0005737">
    <property type="term" value="C:cytoplasm"/>
    <property type="evidence" value="ECO:0007669"/>
    <property type="project" value="TreeGrafter"/>
</dbReference>
<dbReference type="PIRSF" id="PIRSF038896">
    <property type="entry name" value="NAPE-PLD"/>
    <property type="match status" value="1"/>
</dbReference>
<dbReference type="Gene3D" id="3.60.15.10">
    <property type="entry name" value="Ribonuclease Z/Hydroxyacylglutathione hydrolase-like"/>
    <property type="match status" value="1"/>
</dbReference>
<protein>
    <submittedName>
        <fullName evidence="2">MBL fold metallo-hydrolase</fullName>
    </submittedName>
</protein>
<feature type="domain" description="Metallo-beta-lactamase" evidence="1">
    <location>
        <begin position="117"/>
        <end position="322"/>
    </location>
</feature>
<evidence type="ECO:0000313" key="3">
    <source>
        <dbReference type="Proteomes" id="UP000070058"/>
    </source>
</evidence>
<dbReference type="GO" id="GO:0070290">
    <property type="term" value="F:N-acylphosphatidylethanolamine-specific phospholipase D activity"/>
    <property type="evidence" value="ECO:0007669"/>
    <property type="project" value="InterPro"/>
</dbReference>
<accession>A0A139ST59</accession>
<proteinExistence type="predicted"/>
<reference evidence="3" key="1">
    <citation type="submission" date="2016-02" db="EMBL/GenBank/DDBJ databases">
        <authorList>
            <person name="Sanders J.G."/>
            <person name="Lin J.Y."/>
            <person name="Wertz J.T."/>
            <person name="Russell J.A."/>
            <person name="Moreau C.S."/>
            <person name="Powell S."/>
        </authorList>
    </citation>
    <scope>NUCLEOTIDE SEQUENCE [LARGE SCALE GENOMIC DNA]</scope>
    <source>
        <strain evidence="3">CAG34</strain>
    </source>
</reference>
<dbReference type="AlphaFoldDB" id="A0A139ST59"/>
<evidence type="ECO:0000259" key="1">
    <source>
        <dbReference type="Pfam" id="PF12706"/>
    </source>
</evidence>
<comment type="caution">
    <text evidence="2">The sequence shown here is derived from an EMBL/GenBank/DDBJ whole genome shotgun (WGS) entry which is preliminary data.</text>
</comment>
<keyword evidence="2" id="KW-0378">Hydrolase</keyword>
<dbReference type="InterPro" id="IPR024884">
    <property type="entry name" value="NAPE-PLD"/>
</dbReference>